<keyword evidence="4" id="KW-0964">Secreted</keyword>
<evidence type="ECO:0000256" key="4">
    <source>
        <dbReference type="ARBA" id="ARBA00022525"/>
    </source>
</evidence>
<dbReference type="Proteomes" id="UP000625711">
    <property type="component" value="Unassembled WGS sequence"/>
</dbReference>
<comment type="catalytic activity">
    <reaction evidence="8">
        <text>(6S)-5,6,7,8-tetrahydrofolyl-(gamma-L-Glu)(n) + (n-1) H2O = (6S)-5,6,7,8-tetrahydrofolate + (n-1) L-glutamate</text>
        <dbReference type="Rhea" id="RHEA:56784"/>
        <dbReference type="Rhea" id="RHEA-COMP:14738"/>
        <dbReference type="ChEBI" id="CHEBI:15377"/>
        <dbReference type="ChEBI" id="CHEBI:29985"/>
        <dbReference type="ChEBI" id="CHEBI:57453"/>
        <dbReference type="ChEBI" id="CHEBI:141005"/>
        <dbReference type="EC" id="3.4.19.9"/>
    </reaction>
</comment>
<dbReference type="InterPro" id="IPR011697">
    <property type="entry name" value="Peptidase_C26"/>
</dbReference>
<dbReference type="InterPro" id="IPR015527">
    <property type="entry name" value="Pept_C26_g-glut_hydrolase"/>
</dbReference>
<dbReference type="FunFam" id="3.40.50.880:FF:000054">
    <property type="entry name" value="Folate gamma-glutamyl hydrolase"/>
    <property type="match status" value="1"/>
</dbReference>
<dbReference type="PROSITE" id="PS51273">
    <property type="entry name" value="GATASE_TYPE_1"/>
    <property type="match status" value="1"/>
</dbReference>
<evidence type="ECO:0000256" key="6">
    <source>
        <dbReference type="ARBA" id="ARBA00022801"/>
    </source>
</evidence>
<dbReference type="EMBL" id="JAACXV010013104">
    <property type="protein sequence ID" value="KAF7274085.1"/>
    <property type="molecule type" value="Genomic_DNA"/>
</dbReference>
<keyword evidence="6 8" id="KW-0378">Hydrolase</keyword>
<evidence type="ECO:0000256" key="5">
    <source>
        <dbReference type="ARBA" id="ARBA00022729"/>
    </source>
</evidence>
<feature type="active site" description="Proton donor" evidence="7">
    <location>
        <position position="230"/>
    </location>
</feature>
<dbReference type="PANTHER" id="PTHR11315:SF0">
    <property type="entry name" value="FOLATE GAMMA-GLUTAMYL HYDROLASE"/>
    <property type="match status" value="1"/>
</dbReference>
<organism evidence="9 10">
    <name type="scientific">Rhynchophorus ferrugineus</name>
    <name type="common">Red palm weevil</name>
    <name type="synonym">Curculio ferrugineus</name>
    <dbReference type="NCBI Taxonomy" id="354439"/>
    <lineage>
        <taxon>Eukaryota</taxon>
        <taxon>Metazoa</taxon>
        <taxon>Ecdysozoa</taxon>
        <taxon>Arthropoda</taxon>
        <taxon>Hexapoda</taxon>
        <taxon>Insecta</taxon>
        <taxon>Pterygota</taxon>
        <taxon>Neoptera</taxon>
        <taxon>Endopterygota</taxon>
        <taxon>Coleoptera</taxon>
        <taxon>Polyphaga</taxon>
        <taxon>Cucujiformia</taxon>
        <taxon>Curculionidae</taxon>
        <taxon>Dryophthorinae</taxon>
        <taxon>Rhynchophorus</taxon>
    </lineage>
</organism>
<feature type="active site" evidence="8">
    <location>
        <position position="230"/>
    </location>
</feature>
<dbReference type="GO" id="GO:0005576">
    <property type="term" value="C:extracellular region"/>
    <property type="evidence" value="ECO:0007669"/>
    <property type="project" value="UniProtKB-SubCell"/>
</dbReference>
<dbReference type="EC" id="3.4.19.9" evidence="3 8"/>
<dbReference type="PANTHER" id="PTHR11315">
    <property type="entry name" value="PROTEASE FAMILY C26 GAMMA-GLUTAMYL HYDROLASE"/>
    <property type="match status" value="1"/>
</dbReference>
<gene>
    <name evidence="9" type="ORF">GWI33_013245</name>
</gene>
<evidence type="ECO:0000256" key="1">
    <source>
        <dbReference type="ARBA" id="ARBA00004239"/>
    </source>
</evidence>
<protein>
    <recommendedName>
        <fullName evidence="3 8">folate gamma-glutamyl hydrolase</fullName>
        <ecNumber evidence="3 8">3.4.19.9</ecNumber>
    </recommendedName>
</protein>
<dbReference type="GO" id="GO:0034722">
    <property type="term" value="F:gamma-glutamyl-peptidase activity"/>
    <property type="evidence" value="ECO:0007669"/>
    <property type="project" value="UniProtKB-UniRule"/>
</dbReference>
<keyword evidence="10" id="KW-1185">Reference proteome</keyword>
<accession>A0A834I451</accession>
<feature type="active site" description="Nucleophile" evidence="7 8">
    <location>
        <position position="118"/>
    </location>
</feature>
<proteinExistence type="inferred from homology"/>
<comment type="subcellular location">
    <subcellularLocation>
        <location evidence="1">Secreted</location>
        <location evidence="1">Extracellular space</location>
    </subcellularLocation>
</comment>
<reference evidence="9" key="1">
    <citation type="submission" date="2020-08" db="EMBL/GenBank/DDBJ databases">
        <title>Genome sequencing and assembly of the red palm weevil Rhynchophorus ferrugineus.</title>
        <authorList>
            <person name="Dias G.B."/>
            <person name="Bergman C.M."/>
            <person name="Manee M."/>
        </authorList>
    </citation>
    <scope>NUCLEOTIDE SEQUENCE</scope>
    <source>
        <strain evidence="9">AA-2017</strain>
        <tissue evidence="9">Whole larva</tissue>
    </source>
</reference>
<comment type="caution">
    <text evidence="9">The sequence shown here is derived from an EMBL/GenBank/DDBJ whole genome shotgun (WGS) entry which is preliminary data.</text>
</comment>
<dbReference type="InterPro" id="IPR029062">
    <property type="entry name" value="Class_I_gatase-like"/>
</dbReference>
<dbReference type="Gene3D" id="3.40.50.880">
    <property type="match status" value="1"/>
</dbReference>
<sequence length="370" mass="42581">MALNVSTEALNDRPIVGILSQETYIINKYFPDRKYDSFIQASYVKFLESAGARIIPIWIGQTEEYYRRVINYTNGIMFPGGGTYFNETGGYGEAATHLYRIALEQNDKGTYYPIWGICLGMQALMYAALNGTEDIRVDCSSNNRVEALNFTLDQSTSRLFAQAPADIMEILRNEKVTYNQHRYCLTQEVLSDKNMLDDWRILSTNQDENGLEFISSFEHKKVPFYGIQFHPEKNMFEFGRTSIPHSANSIRSSQYFANYFVNECRKNTNKFPNDEIESSSLIFNFNPEYIRNQSSITQIYLRVSEKRVSRRVDDVKQRPTTTLFEILLRIAIVSCIVHDQYSWHNNGAGIIGGQSQNPFSKTEYSSSFPS</sequence>
<evidence type="ECO:0000256" key="7">
    <source>
        <dbReference type="PIRSR" id="PIRSR615527-1"/>
    </source>
</evidence>
<evidence type="ECO:0000256" key="8">
    <source>
        <dbReference type="PROSITE-ProRule" id="PRU00607"/>
    </source>
</evidence>
<dbReference type="GO" id="GO:0005773">
    <property type="term" value="C:vacuole"/>
    <property type="evidence" value="ECO:0007669"/>
    <property type="project" value="TreeGrafter"/>
</dbReference>
<dbReference type="Pfam" id="PF07722">
    <property type="entry name" value="Peptidase_C26"/>
    <property type="match status" value="1"/>
</dbReference>
<name>A0A834I451_RHYFE</name>
<dbReference type="PROSITE" id="PS51275">
    <property type="entry name" value="PEPTIDASE_C26_GGH"/>
    <property type="match status" value="1"/>
</dbReference>
<comment type="similarity">
    <text evidence="2">Belongs to the peptidase C26 family.</text>
</comment>
<evidence type="ECO:0000313" key="9">
    <source>
        <dbReference type="EMBL" id="KAF7274085.1"/>
    </source>
</evidence>
<keyword evidence="5" id="KW-0732">Signal</keyword>
<dbReference type="SUPFAM" id="SSF52317">
    <property type="entry name" value="Class I glutamine amidotransferase-like"/>
    <property type="match status" value="1"/>
</dbReference>
<dbReference type="AlphaFoldDB" id="A0A834I451"/>
<dbReference type="GO" id="GO:0046900">
    <property type="term" value="P:tetrahydrofolylpolyglutamate metabolic process"/>
    <property type="evidence" value="ECO:0007669"/>
    <property type="project" value="TreeGrafter"/>
</dbReference>
<evidence type="ECO:0000256" key="3">
    <source>
        <dbReference type="ARBA" id="ARBA00012886"/>
    </source>
</evidence>
<evidence type="ECO:0000313" key="10">
    <source>
        <dbReference type="Proteomes" id="UP000625711"/>
    </source>
</evidence>
<evidence type="ECO:0000256" key="2">
    <source>
        <dbReference type="ARBA" id="ARBA00011083"/>
    </source>
</evidence>
<dbReference type="OrthoDB" id="64220at2759"/>